<evidence type="ECO:0000313" key="4">
    <source>
        <dbReference type="Proteomes" id="UP000468943"/>
    </source>
</evidence>
<dbReference type="Proteomes" id="UP000468943">
    <property type="component" value="Unassembled WGS sequence"/>
</dbReference>
<evidence type="ECO:0000313" key="3">
    <source>
        <dbReference type="EMBL" id="MXO55416.1"/>
    </source>
</evidence>
<comment type="caution">
    <text evidence="3">The sequence shown here is derived from an EMBL/GenBank/DDBJ whole genome shotgun (WGS) entry which is preliminary data.</text>
</comment>
<keyword evidence="1" id="KW-1133">Transmembrane helix</keyword>
<dbReference type="AlphaFoldDB" id="A0A6I4SJR9"/>
<reference evidence="3 4" key="1">
    <citation type="submission" date="2019-12" db="EMBL/GenBank/DDBJ databases">
        <title>Genomic-based taxomic classification of the family Erythrobacteraceae.</title>
        <authorList>
            <person name="Xu L."/>
        </authorList>
    </citation>
    <scope>NUCLEOTIDE SEQUENCE [LARGE SCALE GENOMIC DNA]</scope>
    <source>
        <strain evidence="3 4">JCM 17802</strain>
    </source>
</reference>
<proteinExistence type="predicted"/>
<keyword evidence="4" id="KW-1185">Reference proteome</keyword>
<keyword evidence="1" id="KW-0812">Transmembrane</keyword>
<protein>
    <recommendedName>
        <fullName evidence="2">TadE-like domain-containing protein</fullName>
    </recommendedName>
</protein>
<feature type="transmembrane region" description="Helical" evidence="1">
    <location>
        <begin position="21"/>
        <end position="44"/>
    </location>
</feature>
<keyword evidence="1" id="KW-0472">Membrane</keyword>
<dbReference type="RefSeq" id="WP_160596740.1">
    <property type="nucleotide sequence ID" value="NZ_WTYS01000001.1"/>
</dbReference>
<evidence type="ECO:0000259" key="2">
    <source>
        <dbReference type="Pfam" id="PF07811"/>
    </source>
</evidence>
<evidence type="ECO:0000256" key="1">
    <source>
        <dbReference type="SAM" id="Phobius"/>
    </source>
</evidence>
<dbReference type="Pfam" id="PF07811">
    <property type="entry name" value="TadE"/>
    <property type="match status" value="1"/>
</dbReference>
<dbReference type="EMBL" id="WTYS01000001">
    <property type="protein sequence ID" value="MXO55416.1"/>
    <property type="molecule type" value="Genomic_DNA"/>
</dbReference>
<name>A0A6I4SJR9_9SPHN</name>
<feature type="domain" description="TadE-like" evidence="2">
    <location>
        <begin position="15"/>
        <end position="57"/>
    </location>
</feature>
<dbReference type="InterPro" id="IPR012495">
    <property type="entry name" value="TadE-like_dom"/>
</dbReference>
<gene>
    <name evidence="3" type="ORF">GRI36_00840</name>
</gene>
<dbReference type="OrthoDB" id="7427721at2"/>
<organism evidence="3 4">
    <name type="scientific">Pontixanthobacter gangjinensis</name>
    <dbReference type="NCBI Taxonomy" id="1028742"/>
    <lineage>
        <taxon>Bacteria</taxon>
        <taxon>Pseudomonadati</taxon>
        <taxon>Pseudomonadota</taxon>
        <taxon>Alphaproteobacteria</taxon>
        <taxon>Sphingomonadales</taxon>
        <taxon>Erythrobacteraceae</taxon>
        <taxon>Pontixanthobacter</taxon>
    </lineage>
</organism>
<accession>A0A6I4SJR9</accession>
<sequence>MMRAFTSILRKDARGGAIIEFALVAPLLIVMLLATMNLGIYYFAQNSIDNAIDEAARKATVYPTPSDTALTTVFNEAILKGEKTGTINFTIAKGATASGVDYMTLTAAYSVRMNLVFTDLGSIPVRSERRVYLNN</sequence>